<dbReference type="EMBL" id="CP006933">
    <property type="protein sequence ID" value="AIS32504.1"/>
    <property type="molecule type" value="Genomic_DNA"/>
</dbReference>
<dbReference type="AlphaFoldDB" id="A0A089ZVI7"/>
<reference evidence="6" key="2">
    <citation type="submission" date="2014-09" db="EMBL/GenBank/DDBJ databases">
        <authorList>
            <person name="Bishop-Lilly K.A."/>
            <person name="Broomall S.M."/>
            <person name="Chain P.S."/>
            <person name="Chertkov O."/>
            <person name="Coyne S.R."/>
            <person name="Daligault H.E."/>
            <person name="Davenport K.W."/>
            <person name="Erkkila T."/>
            <person name="Frey K.G."/>
            <person name="Gibbons H.S."/>
            <person name="Gu W."/>
            <person name="Jaissle J."/>
            <person name="Johnson S.L."/>
            <person name="Koroleva G.I."/>
            <person name="Ladner J.T."/>
            <person name="Lo C.-C."/>
            <person name="Minogue T.D."/>
            <person name="Munk C."/>
            <person name="Palacios G.F."/>
            <person name="Redden C.L."/>
            <person name="Rosenzweig C.N."/>
            <person name="Scholz M.B."/>
            <person name="Teshima H."/>
            <person name="Xu Y."/>
        </authorList>
    </citation>
    <scope>NUCLEOTIDE SEQUENCE</scope>
    <source>
        <strain evidence="6">Mb9</strain>
    </source>
</reference>
<evidence type="ECO:0000313" key="8">
    <source>
        <dbReference type="Proteomes" id="UP000062768"/>
    </source>
</evidence>
<dbReference type="Proteomes" id="UP000029661">
    <property type="component" value="Chromosome"/>
</dbReference>
<comment type="similarity">
    <text evidence="1">Belongs to the carbohydrate kinase PfkB family.</text>
</comment>
<dbReference type="EMBL" id="LN734822">
    <property type="protein sequence ID" value="CEL24307.1"/>
    <property type="molecule type" value="Genomic_DNA"/>
</dbReference>
<evidence type="ECO:0000313" key="5">
    <source>
        <dbReference type="EMBL" id="AIS32504.1"/>
    </source>
</evidence>
<dbReference type="RefSeq" id="WP_048085462.1">
    <property type="nucleotide sequence ID" value="NZ_CP006933.1"/>
</dbReference>
<evidence type="ECO:0000256" key="1">
    <source>
        <dbReference type="ARBA" id="ARBA00010688"/>
    </source>
</evidence>
<dbReference type="PATRIC" id="fig|2162.10.peg.691"/>
<dbReference type="STRING" id="2162.BRM9_1693"/>
<name>A0A089ZVI7_METFO</name>
<keyword evidence="3 5" id="KW-0418">Kinase</keyword>
<dbReference type="GO" id="GO:0016301">
    <property type="term" value="F:kinase activity"/>
    <property type="evidence" value="ECO:0007669"/>
    <property type="project" value="UniProtKB-KW"/>
</dbReference>
<gene>
    <name evidence="5" type="ORF">BRM9_1693</name>
    <name evidence="6" type="ORF">MB9_0663</name>
</gene>
<accession>A0A089ZVI7</accession>
<feature type="domain" description="Carbohydrate kinase PfkB" evidence="4">
    <location>
        <begin position="155"/>
        <end position="282"/>
    </location>
</feature>
<proteinExistence type="inferred from homology"/>
<dbReference type="PANTHER" id="PTHR10584:SF166">
    <property type="entry name" value="RIBOKINASE"/>
    <property type="match status" value="1"/>
</dbReference>
<keyword evidence="2" id="KW-0808">Transferase</keyword>
<dbReference type="PANTHER" id="PTHR10584">
    <property type="entry name" value="SUGAR KINASE"/>
    <property type="match status" value="1"/>
</dbReference>
<evidence type="ECO:0000259" key="4">
    <source>
        <dbReference type="Pfam" id="PF00294"/>
    </source>
</evidence>
<organism evidence="5 7">
    <name type="scientific">Methanobacterium formicicum</name>
    <dbReference type="NCBI Taxonomy" id="2162"/>
    <lineage>
        <taxon>Archaea</taxon>
        <taxon>Methanobacteriati</taxon>
        <taxon>Methanobacteriota</taxon>
        <taxon>Methanomada group</taxon>
        <taxon>Methanobacteria</taxon>
        <taxon>Methanobacteriales</taxon>
        <taxon>Methanobacteriaceae</taxon>
        <taxon>Methanobacterium</taxon>
    </lineage>
</organism>
<dbReference type="SUPFAM" id="SSF53613">
    <property type="entry name" value="Ribokinase-like"/>
    <property type="match status" value="1"/>
</dbReference>
<dbReference type="GO" id="GO:0005829">
    <property type="term" value="C:cytosol"/>
    <property type="evidence" value="ECO:0007669"/>
    <property type="project" value="TreeGrafter"/>
</dbReference>
<evidence type="ECO:0000313" key="6">
    <source>
        <dbReference type="EMBL" id="CEL24307.1"/>
    </source>
</evidence>
<evidence type="ECO:0000256" key="2">
    <source>
        <dbReference type="ARBA" id="ARBA00022679"/>
    </source>
</evidence>
<evidence type="ECO:0000313" key="7">
    <source>
        <dbReference type="Proteomes" id="UP000029661"/>
    </source>
</evidence>
<dbReference type="Pfam" id="PF00294">
    <property type="entry name" value="PfkB"/>
    <property type="match status" value="1"/>
</dbReference>
<reference evidence="5" key="1">
    <citation type="submission" date="2013-12" db="EMBL/GenBank/DDBJ databases">
        <title>The complete genome sequence of Methanobacterium sp. BRM9.</title>
        <authorList>
            <consortium name="Pastoral Greenhouse Gas Research Consortium"/>
            <person name="Kelly W.J."/>
            <person name="Leahy S.C."/>
            <person name="Perry R."/>
            <person name="Li D."/>
            <person name="Altermann E."/>
            <person name="Lambie S.C."/>
            <person name="Attwood G.T."/>
        </authorList>
    </citation>
    <scope>NUCLEOTIDE SEQUENCE [LARGE SCALE GENOMIC DNA]</scope>
    <source>
        <strain evidence="5">BRM9</strain>
    </source>
</reference>
<evidence type="ECO:0000256" key="3">
    <source>
        <dbReference type="ARBA" id="ARBA00022777"/>
    </source>
</evidence>
<dbReference type="InterPro" id="IPR029056">
    <property type="entry name" value="Ribokinase-like"/>
</dbReference>
<dbReference type="Gene3D" id="3.40.1190.20">
    <property type="match status" value="1"/>
</dbReference>
<sequence length="299" mass="33472">MAKFLLMGPVTRDTNLKSGSTCKGIGGPVYYQAGVLSSLKSDVTALVTLGKDDANLLTYFSKDTQLKPVWGGETMQFENFYPDEDPNHRVQRACIPSNPLEVSHLDFLERETFNAALISPLSPEDIPLETIKHIFKSGTPVYLGVQGYLRHLEGQNVVLKPWKQYKNFLKYVNFLFMDEVEARVITGNSSMSLLEISRDISLLGPEEVIITRGDQGSLIYSRHHDKSYSIPAYPPQERVDPTGLGDSYLAAYAFRKQETSDPEECGIFSSIVSSLKLEKKGAFQGNINIINQRIQELKL</sequence>
<dbReference type="KEGG" id="mfc:BRM9_1693"/>
<dbReference type="InterPro" id="IPR011611">
    <property type="entry name" value="PfkB_dom"/>
</dbReference>
<dbReference type="OrthoDB" id="26949at2157"/>
<dbReference type="Proteomes" id="UP000062768">
    <property type="component" value="Chromosome I"/>
</dbReference>
<keyword evidence="8" id="KW-1185">Reference proteome</keyword>
<protein>
    <submittedName>
        <fullName evidence="5">Carbohydrate kinase PfkB family</fullName>
    </submittedName>
    <submittedName>
        <fullName evidence="6">PfkB domain-containing protein</fullName>
    </submittedName>
</protein>
<dbReference type="GeneID" id="26738921"/>